<dbReference type="EMBL" id="BSPP01000003">
    <property type="protein sequence ID" value="GLS85712.1"/>
    <property type="molecule type" value="Genomic_DNA"/>
</dbReference>
<dbReference type="SMART" id="SM00829">
    <property type="entry name" value="PKS_ER"/>
    <property type="match status" value="1"/>
</dbReference>
<evidence type="ECO:0000313" key="2">
    <source>
        <dbReference type="EMBL" id="GLS85712.1"/>
    </source>
</evidence>
<dbReference type="InterPro" id="IPR011032">
    <property type="entry name" value="GroES-like_sf"/>
</dbReference>
<dbReference type="InterPro" id="IPR013149">
    <property type="entry name" value="ADH-like_C"/>
</dbReference>
<dbReference type="InterPro" id="IPR020843">
    <property type="entry name" value="ER"/>
</dbReference>
<organism evidence="2 3">
    <name type="scientific">Cypionkella aquatica</name>
    <dbReference type="NCBI Taxonomy" id="1756042"/>
    <lineage>
        <taxon>Bacteria</taxon>
        <taxon>Pseudomonadati</taxon>
        <taxon>Pseudomonadota</taxon>
        <taxon>Alphaproteobacteria</taxon>
        <taxon>Rhodobacterales</taxon>
        <taxon>Paracoccaceae</taxon>
        <taxon>Cypionkella</taxon>
    </lineage>
</organism>
<evidence type="ECO:0000259" key="1">
    <source>
        <dbReference type="SMART" id="SM00829"/>
    </source>
</evidence>
<protein>
    <submittedName>
        <fullName evidence="2">NADPH:quinone oxidoreductase</fullName>
    </submittedName>
</protein>
<name>A0AA37WYY8_9RHOB</name>
<dbReference type="InterPro" id="IPR036291">
    <property type="entry name" value="NAD(P)-bd_dom_sf"/>
</dbReference>
<proteinExistence type="predicted"/>
<comment type="caution">
    <text evidence="2">The sequence shown here is derived from an EMBL/GenBank/DDBJ whole genome shotgun (WGS) entry which is preliminary data.</text>
</comment>
<accession>A0AA37WYY8</accession>
<dbReference type="SUPFAM" id="SSF50129">
    <property type="entry name" value="GroES-like"/>
    <property type="match status" value="1"/>
</dbReference>
<evidence type="ECO:0000313" key="3">
    <source>
        <dbReference type="Proteomes" id="UP001157355"/>
    </source>
</evidence>
<dbReference type="PANTHER" id="PTHR43677:SF4">
    <property type="entry name" value="QUINONE OXIDOREDUCTASE-LIKE PROTEIN 2"/>
    <property type="match status" value="1"/>
</dbReference>
<dbReference type="SUPFAM" id="SSF51735">
    <property type="entry name" value="NAD(P)-binding Rossmann-fold domains"/>
    <property type="match status" value="1"/>
</dbReference>
<dbReference type="AlphaFoldDB" id="A0AA37WYY8"/>
<dbReference type="CDD" id="cd08241">
    <property type="entry name" value="QOR1"/>
    <property type="match status" value="1"/>
</dbReference>
<sequence>MQAWQIKQLNQPAEIATLPQPSPETGQVRVKVAAVGLNFADLLMGQGRYQERPAVPFVPGMEFAGTIDAIGADTAAMPHLQPGTRVAGFASHGALAEYLLAPASQLIGLPATMSLQQAAAFQIAYGTSHLALAHRARLQAGETLLVFGAAGGVGLTAVEIGKRMGARVIACARGAAKLKIARAAGADILIDSDTTDLKAALKAASQPWGGVDVVYDPVGGAAFTAAVSACRPEGRLLTIGFASGALPDIAANHLLVKNLSVIGLYWGGYLTFAPQVLTDSLRTLLQWFAEGGLRPHISHTLPFADYPKGLELLKTRQATGKVVITL</sequence>
<keyword evidence="3" id="KW-1185">Reference proteome</keyword>
<dbReference type="Gene3D" id="3.90.180.10">
    <property type="entry name" value="Medium-chain alcohol dehydrogenases, catalytic domain"/>
    <property type="match status" value="1"/>
</dbReference>
<dbReference type="InterPro" id="IPR013154">
    <property type="entry name" value="ADH-like_N"/>
</dbReference>
<dbReference type="PANTHER" id="PTHR43677">
    <property type="entry name" value="SHORT-CHAIN DEHYDROGENASE/REDUCTASE"/>
    <property type="match status" value="1"/>
</dbReference>
<gene>
    <name evidence="2" type="ORF">GCM10010873_06850</name>
</gene>
<dbReference type="Gene3D" id="3.40.50.720">
    <property type="entry name" value="NAD(P)-binding Rossmann-like Domain"/>
    <property type="match status" value="1"/>
</dbReference>
<dbReference type="Proteomes" id="UP001157355">
    <property type="component" value="Unassembled WGS sequence"/>
</dbReference>
<feature type="domain" description="Enoyl reductase (ER)" evidence="1">
    <location>
        <begin position="8"/>
        <end position="324"/>
    </location>
</feature>
<dbReference type="RefSeq" id="WP_284323934.1">
    <property type="nucleotide sequence ID" value="NZ_BSPP01000003.1"/>
</dbReference>
<reference evidence="2 3" key="1">
    <citation type="journal article" date="2014" name="Int. J. Syst. Evol. Microbiol.">
        <title>Complete genome sequence of Corynebacterium casei LMG S-19264T (=DSM 44701T), isolated from a smear-ripened cheese.</title>
        <authorList>
            <consortium name="US DOE Joint Genome Institute (JGI-PGF)"/>
            <person name="Walter F."/>
            <person name="Albersmeier A."/>
            <person name="Kalinowski J."/>
            <person name="Ruckert C."/>
        </authorList>
    </citation>
    <scope>NUCLEOTIDE SEQUENCE [LARGE SCALE GENOMIC DNA]</scope>
    <source>
        <strain evidence="2 3">NBRC 111766</strain>
    </source>
</reference>
<dbReference type="Pfam" id="PF08240">
    <property type="entry name" value="ADH_N"/>
    <property type="match status" value="1"/>
</dbReference>
<dbReference type="GO" id="GO:0016491">
    <property type="term" value="F:oxidoreductase activity"/>
    <property type="evidence" value="ECO:0007669"/>
    <property type="project" value="InterPro"/>
</dbReference>
<dbReference type="Pfam" id="PF00107">
    <property type="entry name" value="ADH_zinc_N"/>
    <property type="match status" value="1"/>
</dbReference>
<dbReference type="InterPro" id="IPR051397">
    <property type="entry name" value="Zn-ADH-like_protein"/>
</dbReference>